<dbReference type="CDD" id="cd16035">
    <property type="entry name" value="sulfatase_like"/>
    <property type="match status" value="1"/>
</dbReference>
<dbReference type="PANTHER" id="PTHR42693:SF53">
    <property type="entry name" value="ENDO-4-O-SULFATASE"/>
    <property type="match status" value="1"/>
</dbReference>
<dbReference type="InterPro" id="IPR050738">
    <property type="entry name" value="Sulfatase"/>
</dbReference>
<organism evidence="5">
    <name type="scientific">Trieres chinensis</name>
    <name type="common">Marine centric diatom</name>
    <name type="synonym">Odontella sinensis</name>
    <dbReference type="NCBI Taxonomy" id="1514140"/>
    <lineage>
        <taxon>Eukaryota</taxon>
        <taxon>Sar</taxon>
        <taxon>Stramenopiles</taxon>
        <taxon>Ochrophyta</taxon>
        <taxon>Bacillariophyta</taxon>
        <taxon>Mediophyceae</taxon>
        <taxon>Biddulphiophycidae</taxon>
        <taxon>Eupodiscales</taxon>
        <taxon>Parodontellaceae</taxon>
        <taxon>Trieres</taxon>
    </lineage>
</organism>
<sequence>MTITDLFADGNKPNLLLIITDQERSLQHWPETFAQDHLPSMTRLANSGITFTRAYTGSCMCSPSRATFLTSQYPSQTGVTRTGSPQPPHHLPTELANLADVLHEAGYVCAWRGKWHLGGIGPQQYGFQTWDPPDAGNYLCPNDTLGGGDPDNDGRYLDNMLDFIDERAGKDQPFCLVASFVNPHDVYMASYQPQLGYETSDFHKLKIPLPVNCEESLDTKPRGQTIMSWNSRPHANTMQEYVNFYAYLHTVVDRQIMTLLERFDKHNLTNDTLTIRFADHGEQALSHGLVEKFCNAYEESIRIPLIISNPLVCVQPQTTNSLVSSLDLVPTLTHLLGLGEVFSGCFLGKNIAPILGDPSKSVQDSVHFTYDDIPCREEPSIIRCIRTERYKYAVYFTSDGADADWELYDLEKDPNENDNKAGCEAYREVQNMLDRKLFKTMEEMKTKPRSFDWPPTETENSRGGAKNFKTNYAYDKDKCFSK</sequence>
<dbReference type="GO" id="GO:0004065">
    <property type="term" value="F:arylsulfatase activity"/>
    <property type="evidence" value="ECO:0007669"/>
    <property type="project" value="TreeGrafter"/>
</dbReference>
<evidence type="ECO:0000256" key="3">
    <source>
        <dbReference type="SAM" id="MobiDB-lite"/>
    </source>
</evidence>
<evidence type="ECO:0000313" key="5">
    <source>
        <dbReference type="EMBL" id="CAD9348994.1"/>
    </source>
</evidence>
<name>A0A7S1ZUQ0_TRICV</name>
<dbReference type="InterPro" id="IPR017850">
    <property type="entry name" value="Alkaline_phosphatase_core_sf"/>
</dbReference>
<dbReference type="Gene3D" id="3.40.720.10">
    <property type="entry name" value="Alkaline Phosphatase, subunit A"/>
    <property type="match status" value="1"/>
</dbReference>
<feature type="domain" description="Sulfatase N-terminal" evidence="4">
    <location>
        <begin position="13"/>
        <end position="337"/>
    </location>
</feature>
<dbReference type="EMBL" id="HBGO01025752">
    <property type="protein sequence ID" value="CAD9348994.1"/>
    <property type="molecule type" value="Transcribed_RNA"/>
</dbReference>
<dbReference type="SUPFAM" id="SSF53649">
    <property type="entry name" value="Alkaline phosphatase-like"/>
    <property type="match status" value="1"/>
</dbReference>
<evidence type="ECO:0000256" key="1">
    <source>
        <dbReference type="ARBA" id="ARBA00008779"/>
    </source>
</evidence>
<accession>A0A7S1ZUQ0</accession>
<evidence type="ECO:0000259" key="4">
    <source>
        <dbReference type="Pfam" id="PF00884"/>
    </source>
</evidence>
<dbReference type="AlphaFoldDB" id="A0A7S1ZUQ0"/>
<reference evidence="5" key="1">
    <citation type="submission" date="2021-01" db="EMBL/GenBank/DDBJ databases">
        <authorList>
            <person name="Corre E."/>
            <person name="Pelletier E."/>
            <person name="Niang G."/>
            <person name="Scheremetjew M."/>
            <person name="Finn R."/>
            <person name="Kale V."/>
            <person name="Holt S."/>
            <person name="Cochrane G."/>
            <person name="Meng A."/>
            <person name="Brown T."/>
            <person name="Cohen L."/>
        </authorList>
    </citation>
    <scope>NUCLEOTIDE SEQUENCE</scope>
    <source>
        <strain evidence="5">Grunow 1884</strain>
    </source>
</reference>
<comment type="similarity">
    <text evidence="1">Belongs to the sulfatase family.</text>
</comment>
<dbReference type="Pfam" id="PF00884">
    <property type="entry name" value="Sulfatase"/>
    <property type="match status" value="1"/>
</dbReference>
<feature type="region of interest" description="Disordered" evidence="3">
    <location>
        <begin position="446"/>
        <end position="468"/>
    </location>
</feature>
<keyword evidence="2" id="KW-0378">Hydrolase</keyword>
<dbReference type="InterPro" id="IPR000917">
    <property type="entry name" value="Sulfatase_N"/>
</dbReference>
<evidence type="ECO:0000256" key="2">
    <source>
        <dbReference type="ARBA" id="ARBA00022801"/>
    </source>
</evidence>
<dbReference type="PANTHER" id="PTHR42693">
    <property type="entry name" value="ARYLSULFATASE FAMILY MEMBER"/>
    <property type="match status" value="1"/>
</dbReference>
<protein>
    <recommendedName>
        <fullName evidence="4">Sulfatase N-terminal domain-containing protein</fullName>
    </recommendedName>
</protein>
<proteinExistence type="inferred from homology"/>
<gene>
    <name evidence="5" type="ORF">OSIN01602_LOCUS14785</name>
</gene>